<dbReference type="Proteomes" id="UP000663760">
    <property type="component" value="Chromosome 17"/>
</dbReference>
<dbReference type="AlphaFoldDB" id="A0A7I8LKG8"/>
<organism evidence="1 2">
    <name type="scientific">Spirodela intermedia</name>
    <name type="common">Intermediate duckweed</name>
    <dbReference type="NCBI Taxonomy" id="51605"/>
    <lineage>
        <taxon>Eukaryota</taxon>
        <taxon>Viridiplantae</taxon>
        <taxon>Streptophyta</taxon>
        <taxon>Embryophyta</taxon>
        <taxon>Tracheophyta</taxon>
        <taxon>Spermatophyta</taxon>
        <taxon>Magnoliopsida</taxon>
        <taxon>Liliopsida</taxon>
        <taxon>Araceae</taxon>
        <taxon>Lemnoideae</taxon>
        <taxon>Spirodela</taxon>
    </lineage>
</organism>
<sequence length="27" mass="3215">MVIKYDGRFGQICLIEYTGTYKFQVLK</sequence>
<accession>A0A7I8LKG8</accession>
<reference evidence="1" key="1">
    <citation type="submission" date="2020-02" db="EMBL/GenBank/DDBJ databases">
        <authorList>
            <person name="Scholz U."/>
            <person name="Mascher M."/>
            <person name="Fiebig A."/>
        </authorList>
    </citation>
    <scope>NUCLEOTIDE SEQUENCE</scope>
</reference>
<dbReference type="EMBL" id="LR746280">
    <property type="protein sequence ID" value="CAA7410372.1"/>
    <property type="molecule type" value="Genomic_DNA"/>
</dbReference>
<evidence type="ECO:0000313" key="2">
    <source>
        <dbReference type="Proteomes" id="UP000663760"/>
    </source>
</evidence>
<gene>
    <name evidence="1" type="ORF">SI8410_17021050</name>
</gene>
<protein>
    <submittedName>
        <fullName evidence="1">Uncharacterized protein</fullName>
    </submittedName>
</protein>
<name>A0A7I8LKG8_SPIIN</name>
<evidence type="ECO:0000313" key="1">
    <source>
        <dbReference type="EMBL" id="CAA7410372.1"/>
    </source>
</evidence>
<keyword evidence="2" id="KW-1185">Reference proteome</keyword>
<proteinExistence type="predicted"/>